<protein>
    <recommendedName>
        <fullName evidence="2">PAN-3 domain-containing protein</fullName>
    </recommendedName>
</protein>
<dbReference type="AlphaFoldDB" id="A0AA36GSP7"/>
<evidence type="ECO:0000313" key="3">
    <source>
        <dbReference type="EMBL" id="CAJ0597625.1"/>
    </source>
</evidence>
<accession>A0AA36GSP7</accession>
<keyword evidence="1" id="KW-0732">Signal</keyword>
<feature type="signal peptide" evidence="1">
    <location>
        <begin position="1"/>
        <end position="15"/>
    </location>
</feature>
<dbReference type="Pfam" id="PF08277">
    <property type="entry name" value="PAN_3"/>
    <property type="match status" value="1"/>
</dbReference>
<evidence type="ECO:0000259" key="2">
    <source>
        <dbReference type="Pfam" id="PF08277"/>
    </source>
</evidence>
<evidence type="ECO:0000313" key="4">
    <source>
        <dbReference type="Proteomes" id="UP001176961"/>
    </source>
</evidence>
<sequence length="104" mass="11835">MAMIWLAPFLVIVQAGFISSCVFDKVDEIPSAALITIVPGNLNECFAKCYEHKECVGIEHLEKSSTCYLFRAGDRDVSCKEVERKCYILQRDEMDPVCKTYVNF</sequence>
<dbReference type="Proteomes" id="UP001176961">
    <property type="component" value="Unassembled WGS sequence"/>
</dbReference>
<evidence type="ECO:0000256" key="1">
    <source>
        <dbReference type="SAM" id="SignalP"/>
    </source>
</evidence>
<dbReference type="SUPFAM" id="SSF57414">
    <property type="entry name" value="Hairpin loop containing domain-like"/>
    <property type="match status" value="1"/>
</dbReference>
<dbReference type="InterPro" id="IPR006583">
    <property type="entry name" value="PAN-3_domain"/>
</dbReference>
<feature type="chain" id="PRO_5041327951" description="PAN-3 domain-containing protein" evidence="1">
    <location>
        <begin position="16"/>
        <end position="104"/>
    </location>
</feature>
<name>A0AA36GSP7_CYLNA</name>
<dbReference type="EMBL" id="CATQJL010000223">
    <property type="protein sequence ID" value="CAJ0597625.1"/>
    <property type="molecule type" value="Genomic_DNA"/>
</dbReference>
<feature type="domain" description="PAN-3" evidence="2">
    <location>
        <begin position="40"/>
        <end position="76"/>
    </location>
</feature>
<comment type="caution">
    <text evidence="3">The sequence shown here is derived from an EMBL/GenBank/DDBJ whole genome shotgun (WGS) entry which is preliminary data.</text>
</comment>
<reference evidence="3" key="1">
    <citation type="submission" date="2023-07" db="EMBL/GenBank/DDBJ databases">
        <authorList>
            <consortium name="CYATHOMIX"/>
        </authorList>
    </citation>
    <scope>NUCLEOTIDE SEQUENCE</scope>
    <source>
        <strain evidence="3">N/A</strain>
    </source>
</reference>
<proteinExistence type="predicted"/>
<gene>
    <name evidence="3" type="ORF">CYNAS_LOCUS9608</name>
</gene>
<organism evidence="3 4">
    <name type="scientific">Cylicocyclus nassatus</name>
    <name type="common">Nematode worm</name>
    <dbReference type="NCBI Taxonomy" id="53992"/>
    <lineage>
        <taxon>Eukaryota</taxon>
        <taxon>Metazoa</taxon>
        <taxon>Ecdysozoa</taxon>
        <taxon>Nematoda</taxon>
        <taxon>Chromadorea</taxon>
        <taxon>Rhabditida</taxon>
        <taxon>Rhabditina</taxon>
        <taxon>Rhabditomorpha</taxon>
        <taxon>Strongyloidea</taxon>
        <taxon>Strongylidae</taxon>
        <taxon>Cylicocyclus</taxon>
    </lineage>
</organism>
<keyword evidence="4" id="KW-1185">Reference proteome</keyword>